<feature type="domain" description="PWWP" evidence="2">
    <location>
        <begin position="857"/>
        <end position="918"/>
    </location>
</feature>
<dbReference type="OrthoDB" id="62853at2759"/>
<feature type="compositionally biased region" description="Basic and acidic residues" evidence="1">
    <location>
        <begin position="193"/>
        <end position="212"/>
    </location>
</feature>
<feature type="compositionally biased region" description="Basic and acidic residues" evidence="1">
    <location>
        <begin position="271"/>
        <end position="308"/>
    </location>
</feature>
<feature type="region of interest" description="Disordered" evidence="1">
    <location>
        <begin position="62"/>
        <end position="143"/>
    </location>
</feature>
<dbReference type="SUPFAM" id="SSF63748">
    <property type="entry name" value="Tudor/PWWP/MBT"/>
    <property type="match status" value="1"/>
</dbReference>
<feature type="compositionally biased region" description="Basic and acidic residues" evidence="1">
    <location>
        <begin position="320"/>
        <end position="341"/>
    </location>
</feature>
<sequence>MEDELGQGNGSGVSQSPMSENLQSEALVEKTGSENLAEETNYEEGNEDEEIMVEIVGSDVFVDGVGGNKEGDLEIGGMEEKNEHKSADILEAKDVSGEGGEKEAEKSGSGDNKKNLVVTGKNKMGKIEMGLPGSEDGQSDVLTGENKMGENEVVAEAMNVSTEEVGDLKVESDSRDENKLVVTEAMDVSSEGGGDKKVESDLKLPESRDEKNYVVTEAMDVSSEGGGDQKVKSDSRDEKNHVVPEAMDVLSEGGVDKKVEIDLKLPESRNKKNHVVTKDMDFSSEVGGDKKVESDLKLPESRDEKNHVVTEAMEVSSEVGEDKKVEIDLKLPESRDEKNHVATEGMDVSSEGGEDKKVKSDSKLPELRDEKNHVVTEDMTVSSEACEDRKVESDLKLPESRDEKNHVVTESMDVSSEGSVDKKVESDLKLPESRDEKNHVATEAIDASSEGDANRKEESELGLSNSGDEESLVVKEVCSEGDDNKEGKSELANEKDTVFKQAVDCRSGEPKNVEAGFSSVPTQEDIVTNRLVISENKTVGDETVDEKHGKDDVSSLSGDASNQDQPVLNSDLSLVASEKTDDSQIVRPDNIFNTYGEDPKNVQVDAQNKQTEIVDEKEGLAAESKGLVVKSDGSLGSDDPNVNEDSVHGMKSDPNHENESEEAATGEDFDVVLDFNDCTPDTNPDLSLAIDGDCLKSDGGLVSNTDHPDHFVSNEQTQPADEIDTDMENQPKKLEGSDGGELCENTDEKIVPEESKQTLDCEENGGGMPNPVEQSGLPQSKQHEKVEKLKIPDISDKIEPVDEKNKSGGDPHDKMDIDSEYIDEQLPSEPDKRLRTPKMKQARYFSPPENEAHHFAISDLVWGKVRNHPWWPGQIFDPSEASEKAVKHFKKDTHLVAFFGDQTFAWNEASLLKPFRPFFSQIEKQFNSAGFQHAVTCALEEVSRRVELGLSCSCIPRDKYAIIETQTVENTGIREESSKRQSLDLSSRVSCFEPDELFEYVKNLAPHASFGADRLDLTIAQSQLSSFYRFKGYRSPTVFPSSPGDLLEAEPEKLTSDLTIITYQKRKHSPKDSSNSANNEDESTCKKQKALLDPLTDVYDKRVSVYAEKVSTQTSQIPNKPSFKIGECIRRVATQLRDETVIDEHHQEKRSTGGVLSVESFSVDEMLTQLERVAREPKKRHDFVSVVHTFFMGFRNAVVQNRRARKKRAAEQAVVVGAAAEEYEFDDINDSYWTDRVVQNYSDEQNQHLNNNNCGVNGLGSVQKQAKMGRRPRKRFSYTAIADSEREDRVKRAKQESSPAELILKFVQRNNIPSEINLNKMFRRFGPLMESETEVDHENGCAKVIFKRGCDAEVARDSSERFNIFGAGLVNYQIGYEPLISVKVLPLVVPPPAPPMEDVSFNCVCTVKTIDPYCISGHKSGANS</sequence>
<dbReference type="InterPro" id="IPR053063">
    <property type="entry name" value="PWWP_domain_containing_PDP"/>
</dbReference>
<dbReference type="PANTHER" id="PTHR42851">
    <property type="entry name" value="ALDOLASE-RELATED"/>
    <property type="match status" value="1"/>
</dbReference>
<proteinExistence type="predicted"/>
<comment type="caution">
    <text evidence="3">The sequence shown here is derived from an EMBL/GenBank/DDBJ whole genome shotgun (WGS) entry which is preliminary data.</text>
</comment>
<dbReference type="Gene3D" id="2.30.30.140">
    <property type="match status" value="1"/>
</dbReference>
<gene>
    <name evidence="3" type="ORF">STAS_28671</name>
</gene>
<evidence type="ECO:0000313" key="3">
    <source>
        <dbReference type="EMBL" id="GER51304.1"/>
    </source>
</evidence>
<feature type="compositionally biased region" description="Polar residues" evidence="1">
    <location>
        <begin position="554"/>
        <end position="567"/>
    </location>
</feature>
<feature type="region of interest" description="Disordered" evidence="1">
    <location>
        <begin position="271"/>
        <end position="496"/>
    </location>
</feature>
<evidence type="ECO:0000313" key="4">
    <source>
        <dbReference type="Proteomes" id="UP000325081"/>
    </source>
</evidence>
<feature type="compositionally biased region" description="Basic and acidic residues" evidence="1">
    <location>
        <begin position="227"/>
        <end position="241"/>
    </location>
</feature>
<dbReference type="PROSITE" id="PS50812">
    <property type="entry name" value="PWWP"/>
    <property type="match status" value="1"/>
</dbReference>
<feature type="compositionally biased region" description="Basic and acidic residues" evidence="1">
    <location>
        <begin position="645"/>
        <end position="658"/>
    </location>
</feature>
<feature type="region of interest" description="Disordered" evidence="1">
    <location>
        <begin position="1064"/>
        <end position="1086"/>
    </location>
</feature>
<dbReference type="CDD" id="cd05162">
    <property type="entry name" value="PWWP"/>
    <property type="match status" value="1"/>
</dbReference>
<feature type="compositionally biased region" description="Polar residues" evidence="1">
    <location>
        <begin position="12"/>
        <end position="24"/>
    </location>
</feature>
<feature type="region of interest" description="Disordered" evidence="1">
    <location>
        <begin position="532"/>
        <end position="567"/>
    </location>
</feature>
<organism evidence="3 4">
    <name type="scientific">Striga asiatica</name>
    <name type="common">Asiatic witchweed</name>
    <name type="synonym">Buchnera asiatica</name>
    <dbReference type="NCBI Taxonomy" id="4170"/>
    <lineage>
        <taxon>Eukaryota</taxon>
        <taxon>Viridiplantae</taxon>
        <taxon>Streptophyta</taxon>
        <taxon>Embryophyta</taxon>
        <taxon>Tracheophyta</taxon>
        <taxon>Spermatophyta</taxon>
        <taxon>Magnoliopsida</taxon>
        <taxon>eudicotyledons</taxon>
        <taxon>Gunneridae</taxon>
        <taxon>Pentapetalae</taxon>
        <taxon>asterids</taxon>
        <taxon>lamiids</taxon>
        <taxon>Lamiales</taxon>
        <taxon>Orobanchaceae</taxon>
        <taxon>Buchnereae</taxon>
        <taxon>Striga</taxon>
    </lineage>
</organism>
<feature type="region of interest" description="Disordered" evidence="1">
    <location>
        <begin position="157"/>
        <end position="241"/>
    </location>
</feature>
<feature type="compositionally biased region" description="Basic and acidic residues" evidence="1">
    <location>
        <begin position="746"/>
        <end position="759"/>
    </location>
</feature>
<feature type="region of interest" description="Disordered" evidence="1">
    <location>
        <begin position="1"/>
        <end position="48"/>
    </location>
</feature>
<reference evidence="4" key="1">
    <citation type="journal article" date="2019" name="Curr. Biol.">
        <title>Genome Sequence of Striga asiatica Provides Insight into the Evolution of Plant Parasitism.</title>
        <authorList>
            <person name="Yoshida S."/>
            <person name="Kim S."/>
            <person name="Wafula E.K."/>
            <person name="Tanskanen J."/>
            <person name="Kim Y.M."/>
            <person name="Honaas L."/>
            <person name="Yang Z."/>
            <person name="Spallek T."/>
            <person name="Conn C.E."/>
            <person name="Ichihashi Y."/>
            <person name="Cheong K."/>
            <person name="Cui S."/>
            <person name="Der J.P."/>
            <person name="Gundlach H."/>
            <person name="Jiao Y."/>
            <person name="Hori C."/>
            <person name="Ishida J.K."/>
            <person name="Kasahara H."/>
            <person name="Kiba T."/>
            <person name="Kim M.S."/>
            <person name="Koo N."/>
            <person name="Laohavisit A."/>
            <person name="Lee Y.H."/>
            <person name="Lumba S."/>
            <person name="McCourt P."/>
            <person name="Mortimer J.C."/>
            <person name="Mutuku J.M."/>
            <person name="Nomura T."/>
            <person name="Sasaki-Sekimoto Y."/>
            <person name="Seto Y."/>
            <person name="Wang Y."/>
            <person name="Wakatake T."/>
            <person name="Sakakibara H."/>
            <person name="Demura T."/>
            <person name="Yamaguchi S."/>
            <person name="Yoneyama K."/>
            <person name="Manabe R.I."/>
            <person name="Nelson D.C."/>
            <person name="Schulman A.H."/>
            <person name="Timko M.P."/>
            <person name="dePamphilis C.W."/>
            <person name="Choi D."/>
            <person name="Shirasu K."/>
        </authorList>
    </citation>
    <scope>NUCLEOTIDE SEQUENCE [LARGE SCALE GENOMIC DNA]</scope>
    <source>
        <strain evidence="4">cv. UVA1</strain>
    </source>
</reference>
<feature type="compositionally biased region" description="Acidic residues" evidence="1">
    <location>
        <begin position="659"/>
        <end position="671"/>
    </location>
</feature>
<dbReference type="SMART" id="SM00293">
    <property type="entry name" value="PWWP"/>
    <property type="match status" value="1"/>
</dbReference>
<name>A0A5A7R4K5_STRAF</name>
<feature type="compositionally biased region" description="Basic and acidic residues" evidence="1">
    <location>
        <begin position="353"/>
        <end position="376"/>
    </location>
</feature>
<evidence type="ECO:0000256" key="1">
    <source>
        <dbReference type="SAM" id="MobiDB-lite"/>
    </source>
</evidence>
<dbReference type="Proteomes" id="UP000325081">
    <property type="component" value="Unassembled WGS sequence"/>
</dbReference>
<dbReference type="Pfam" id="PF00855">
    <property type="entry name" value="PWWP"/>
    <property type="match status" value="1"/>
</dbReference>
<keyword evidence="4" id="KW-1185">Reference proteome</keyword>
<dbReference type="InterPro" id="IPR000313">
    <property type="entry name" value="PWWP_dom"/>
</dbReference>
<feature type="compositionally biased region" description="Acidic residues" evidence="1">
    <location>
        <begin position="36"/>
        <end position="48"/>
    </location>
</feature>
<feature type="compositionally biased region" description="Low complexity" evidence="1">
    <location>
        <begin position="1249"/>
        <end position="1260"/>
    </location>
</feature>
<feature type="region of interest" description="Disordered" evidence="1">
    <location>
        <begin position="579"/>
        <end position="784"/>
    </location>
</feature>
<feature type="compositionally biased region" description="Basic and acidic residues" evidence="1">
    <location>
        <begin position="166"/>
        <end position="179"/>
    </location>
</feature>
<evidence type="ECO:0000259" key="2">
    <source>
        <dbReference type="PROSITE" id="PS50812"/>
    </source>
</evidence>
<feature type="compositionally biased region" description="Basic and acidic residues" evidence="1">
    <location>
        <begin position="78"/>
        <end position="114"/>
    </location>
</feature>
<dbReference type="EMBL" id="BKCP01009626">
    <property type="protein sequence ID" value="GER51304.1"/>
    <property type="molecule type" value="Genomic_DNA"/>
</dbReference>
<feature type="compositionally biased region" description="Basic and acidic residues" evidence="1">
    <location>
        <begin position="419"/>
        <end position="440"/>
    </location>
</feature>
<feature type="compositionally biased region" description="Basic and acidic residues" evidence="1">
    <location>
        <begin position="386"/>
        <end position="407"/>
    </location>
</feature>
<protein>
    <submittedName>
        <fullName evidence="3">Tudor/PWWP/MBT superfamily protein</fullName>
    </submittedName>
</protein>
<dbReference type="PANTHER" id="PTHR42851:SF4">
    <property type="entry name" value="PWWP DOMAIN-CONTAINING PROTEIN"/>
    <property type="match status" value="1"/>
</dbReference>
<feature type="compositionally biased region" description="Basic and acidic residues" evidence="1">
    <location>
        <begin position="482"/>
        <end position="496"/>
    </location>
</feature>
<feature type="region of interest" description="Disordered" evidence="1">
    <location>
        <begin position="1249"/>
        <end position="1273"/>
    </location>
</feature>
<accession>A0A5A7R4K5</accession>